<dbReference type="EMBL" id="FWXS01000003">
    <property type="protein sequence ID" value="SMC50135.1"/>
    <property type="molecule type" value="Genomic_DNA"/>
</dbReference>
<dbReference type="Proteomes" id="UP000192393">
    <property type="component" value="Unassembled WGS sequence"/>
</dbReference>
<proteinExistence type="predicted"/>
<keyword evidence="2" id="KW-1185">Reference proteome</keyword>
<protein>
    <recommendedName>
        <fullName evidence="3">Lipoprotein</fullName>
    </recommendedName>
</protein>
<name>A0A1W1ZNM0_9FLAO</name>
<sequence length="205" mass="23728">MHTRFFVFVLTLTFVMGCENSEKKEAIIIDKTQNHPVFIKLGLYPSFDQPAEVLINLEERYLLVYNASPYVYEKLNQAGGHDKIVDKQFSLSSKGNYSIVPFHSKLSIDEVNPIIQLINGFSAKDYEVDLSKVMFDGMCYSYQILYSNNEFKEINPMNIPNKKQFQLSEMIIDLALDKNQNDTNDSILGIVKGYQIPLQEKYKWE</sequence>
<accession>A0A1W1ZNM0</accession>
<reference evidence="1 2" key="1">
    <citation type="submission" date="2017-04" db="EMBL/GenBank/DDBJ databases">
        <authorList>
            <person name="Afonso C.L."/>
            <person name="Miller P.J."/>
            <person name="Scott M.A."/>
            <person name="Spackman E."/>
            <person name="Goraichik I."/>
            <person name="Dimitrov K.M."/>
            <person name="Suarez D.L."/>
            <person name="Swayne D.E."/>
        </authorList>
    </citation>
    <scope>NUCLEOTIDE SEQUENCE [LARGE SCALE GENOMIC DNA]</scope>
    <source>
        <strain evidence="1 2">CGMCC 1.12708</strain>
    </source>
</reference>
<evidence type="ECO:0008006" key="3">
    <source>
        <dbReference type="Google" id="ProtNLM"/>
    </source>
</evidence>
<evidence type="ECO:0000313" key="2">
    <source>
        <dbReference type="Proteomes" id="UP000192393"/>
    </source>
</evidence>
<dbReference type="AlphaFoldDB" id="A0A1W1ZNM0"/>
<evidence type="ECO:0000313" key="1">
    <source>
        <dbReference type="EMBL" id="SMC50135.1"/>
    </source>
</evidence>
<dbReference type="PROSITE" id="PS51257">
    <property type="entry name" value="PROKAR_LIPOPROTEIN"/>
    <property type="match status" value="1"/>
</dbReference>
<gene>
    <name evidence="1" type="ORF">SAMN06296427_103125</name>
</gene>
<dbReference type="RefSeq" id="WP_143736352.1">
    <property type="nucleotide sequence ID" value="NZ_FWXS01000003.1"/>
</dbReference>
<organism evidence="1 2">
    <name type="scientific">Moheibacter sediminis</name>
    <dbReference type="NCBI Taxonomy" id="1434700"/>
    <lineage>
        <taxon>Bacteria</taxon>
        <taxon>Pseudomonadati</taxon>
        <taxon>Bacteroidota</taxon>
        <taxon>Flavobacteriia</taxon>
        <taxon>Flavobacteriales</taxon>
        <taxon>Weeksellaceae</taxon>
        <taxon>Moheibacter</taxon>
    </lineage>
</organism>
<dbReference type="OrthoDB" id="1260303at2"/>